<dbReference type="Pfam" id="PF13614">
    <property type="entry name" value="AAA_31"/>
    <property type="match status" value="1"/>
</dbReference>
<comment type="similarity">
    <text evidence="1">Belongs to the CpsD/CapB family.</text>
</comment>
<evidence type="ECO:0000259" key="9">
    <source>
        <dbReference type="Pfam" id="PF13614"/>
    </source>
</evidence>
<keyword evidence="7" id="KW-0829">Tyrosine-protein kinase</keyword>
<keyword evidence="5 10" id="KW-0418">Kinase</keyword>
<dbReference type="EC" id="2.7.10.2" evidence="2"/>
<sequence>MIFSKRGQGSSLKKRHLVTYSHTDSIISDQFRTIRTNITFLTEEKHKRVFLITSSGKGEGKSTTAANLAVSMAGQKEKILLMDASIREPAIHSIFKFQNEIGLTDVLTYKVKLNEAICKTGIGKLDILPSGSSLLNPAELLGSEAMSELLIEAANLYDVVLIDSPTVLQSTETRVLANLCDGVILVVSRGRTMIDDTIEARKILELSQANLMGTIMNAK</sequence>
<accession>A0A265NBX6</accession>
<dbReference type="GO" id="GO:0005524">
    <property type="term" value="F:ATP binding"/>
    <property type="evidence" value="ECO:0007669"/>
    <property type="project" value="UniProtKB-KW"/>
</dbReference>
<proteinExistence type="inferred from homology"/>
<dbReference type="InterPro" id="IPR027417">
    <property type="entry name" value="P-loop_NTPase"/>
</dbReference>
<evidence type="ECO:0000256" key="6">
    <source>
        <dbReference type="ARBA" id="ARBA00022840"/>
    </source>
</evidence>
<dbReference type="OrthoDB" id="9794577at2"/>
<dbReference type="GO" id="GO:0005886">
    <property type="term" value="C:plasma membrane"/>
    <property type="evidence" value="ECO:0007669"/>
    <property type="project" value="TreeGrafter"/>
</dbReference>
<feature type="domain" description="AAA" evidence="9">
    <location>
        <begin position="57"/>
        <end position="187"/>
    </location>
</feature>
<dbReference type="SUPFAM" id="SSF52540">
    <property type="entry name" value="P-loop containing nucleoside triphosphate hydrolases"/>
    <property type="match status" value="1"/>
</dbReference>
<dbReference type="GO" id="GO:0004715">
    <property type="term" value="F:non-membrane spanning protein tyrosine kinase activity"/>
    <property type="evidence" value="ECO:0007669"/>
    <property type="project" value="UniProtKB-EC"/>
</dbReference>
<keyword evidence="3" id="KW-0808">Transferase</keyword>
<evidence type="ECO:0000313" key="11">
    <source>
        <dbReference type="Proteomes" id="UP000216498"/>
    </source>
</evidence>
<keyword evidence="11" id="KW-1185">Reference proteome</keyword>
<dbReference type="NCBIfam" id="TIGR01007">
    <property type="entry name" value="eps_fam"/>
    <property type="match status" value="1"/>
</dbReference>
<dbReference type="InterPro" id="IPR025669">
    <property type="entry name" value="AAA_dom"/>
</dbReference>
<evidence type="ECO:0000256" key="8">
    <source>
        <dbReference type="ARBA" id="ARBA00051245"/>
    </source>
</evidence>
<keyword evidence="4" id="KW-0547">Nucleotide-binding</keyword>
<evidence type="ECO:0000256" key="3">
    <source>
        <dbReference type="ARBA" id="ARBA00022679"/>
    </source>
</evidence>
<dbReference type="InterPro" id="IPR005702">
    <property type="entry name" value="Wzc-like_C"/>
</dbReference>
<protein>
    <recommendedName>
        <fullName evidence="2">non-specific protein-tyrosine kinase</fullName>
        <ecNumber evidence="2">2.7.10.2</ecNumber>
    </recommendedName>
</protein>
<evidence type="ECO:0000256" key="2">
    <source>
        <dbReference type="ARBA" id="ARBA00011903"/>
    </source>
</evidence>
<evidence type="ECO:0000313" key="10">
    <source>
        <dbReference type="EMBL" id="OZU89295.1"/>
    </source>
</evidence>
<keyword evidence="6" id="KW-0067">ATP-binding</keyword>
<dbReference type="PANTHER" id="PTHR32309">
    <property type="entry name" value="TYROSINE-PROTEIN KINASE"/>
    <property type="match status" value="1"/>
</dbReference>
<dbReference type="Gene3D" id="3.40.50.300">
    <property type="entry name" value="P-loop containing nucleotide triphosphate hydrolases"/>
    <property type="match status" value="1"/>
</dbReference>
<comment type="caution">
    <text evidence="10">The sequence shown here is derived from an EMBL/GenBank/DDBJ whole genome shotgun (WGS) entry which is preliminary data.</text>
</comment>
<dbReference type="EMBL" id="NPMS01000002">
    <property type="protein sequence ID" value="OZU89295.1"/>
    <property type="molecule type" value="Genomic_DNA"/>
</dbReference>
<dbReference type="CDD" id="cd05387">
    <property type="entry name" value="BY-kinase"/>
    <property type="match status" value="1"/>
</dbReference>
<dbReference type="AlphaFoldDB" id="A0A265NBX6"/>
<organism evidence="10 11">
    <name type="scientific">Virgibacillus indicus</name>
    <dbReference type="NCBI Taxonomy" id="2024554"/>
    <lineage>
        <taxon>Bacteria</taxon>
        <taxon>Bacillati</taxon>
        <taxon>Bacillota</taxon>
        <taxon>Bacilli</taxon>
        <taxon>Bacillales</taxon>
        <taxon>Bacillaceae</taxon>
        <taxon>Virgibacillus</taxon>
    </lineage>
</organism>
<evidence type="ECO:0000256" key="4">
    <source>
        <dbReference type="ARBA" id="ARBA00022741"/>
    </source>
</evidence>
<evidence type="ECO:0000256" key="1">
    <source>
        <dbReference type="ARBA" id="ARBA00007316"/>
    </source>
</evidence>
<reference evidence="10 11" key="1">
    <citation type="submission" date="2017-08" db="EMBL/GenBank/DDBJ databases">
        <title>Virgibacillus indicus sp. nov. and Virgibacillus profoundi sp. nov, two moderately halophilic bacteria isolated from marine sediment by using the Microfluidic Streak Plate.</title>
        <authorList>
            <person name="Xu B."/>
            <person name="Hu B."/>
            <person name="Wang J."/>
            <person name="Zhu Y."/>
            <person name="Huang L."/>
            <person name="Du W."/>
            <person name="Huang Y."/>
        </authorList>
    </citation>
    <scope>NUCLEOTIDE SEQUENCE [LARGE SCALE GENOMIC DNA]</scope>
    <source>
        <strain evidence="10 11">IO3-P2-C2</strain>
    </source>
</reference>
<dbReference type="PANTHER" id="PTHR32309:SF13">
    <property type="entry name" value="FERRIC ENTEROBACTIN TRANSPORT PROTEIN FEPE"/>
    <property type="match status" value="1"/>
</dbReference>
<dbReference type="InterPro" id="IPR050445">
    <property type="entry name" value="Bact_polysacc_biosynth/exp"/>
</dbReference>
<evidence type="ECO:0000256" key="7">
    <source>
        <dbReference type="ARBA" id="ARBA00023137"/>
    </source>
</evidence>
<gene>
    <name evidence="10" type="ORF">CIL03_06140</name>
</gene>
<evidence type="ECO:0000256" key="5">
    <source>
        <dbReference type="ARBA" id="ARBA00022777"/>
    </source>
</evidence>
<comment type="catalytic activity">
    <reaction evidence="8">
        <text>L-tyrosyl-[protein] + ATP = O-phospho-L-tyrosyl-[protein] + ADP + H(+)</text>
        <dbReference type="Rhea" id="RHEA:10596"/>
        <dbReference type="Rhea" id="RHEA-COMP:10136"/>
        <dbReference type="Rhea" id="RHEA-COMP:20101"/>
        <dbReference type="ChEBI" id="CHEBI:15378"/>
        <dbReference type="ChEBI" id="CHEBI:30616"/>
        <dbReference type="ChEBI" id="CHEBI:46858"/>
        <dbReference type="ChEBI" id="CHEBI:61978"/>
        <dbReference type="ChEBI" id="CHEBI:456216"/>
        <dbReference type="EC" id="2.7.10.2"/>
    </reaction>
</comment>
<dbReference type="Proteomes" id="UP000216498">
    <property type="component" value="Unassembled WGS sequence"/>
</dbReference>
<name>A0A265NBX6_9BACI</name>